<keyword evidence="3" id="KW-0732">Signal</keyword>
<evidence type="ECO:0000256" key="3">
    <source>
        <dbReference type="SAM" id="SignalP"/>
    </source>
</evidence>
<keyword evidence="2" id="KW-0812">Transmembrane</keyword>
<dbReference type="Proteomes" id="UP000244005">
    <property type="component" value="Unassembled WGS sequence"/>
</dbReference>
<organism evidence="5 6">
    <name type="scientific">Marchantia polymorpha</name>
    <name type="common">Common liverwort</name>
    <name type="synonym">Marchantia aquatica</name>
    <dbReference type="NCBI Taxonomy" id="3197"/>
    <lineage>
        <taxon>Eukaryota</taxon>
        <taxon>Viridiplantae</taxon>
        <taxon>Streptophyta</taxon>
        <taxon>Embryophyta</taxon>
        <taxon>Marchantiophyta</taxon>
        <taxon>Marchantiopsida</taxon>
        <taxon>Marchantiidae</taxon>
        <taxon>Marchantiales</taxon>
        <taxon>Marchantiaceae</taxon>
        <taxon>Marchantia</taxon>
    </lineage>
</organism>
<dbReference type="SUPFAM" id="SSF46565">
    <property type="entry name" value="Chaperone J-domain"/>
    <property type="match status" value="1"/>
</dbReference>
<keyword evidence="2" id="KW-1133">Transmembrane helix</keyword>
<evidence type="ECO:0000259" key="4">
    <source>
        <dbReference type="PROSITE" id="PS50076"/>
    </source>
</evidence>
<feature type="signal peptide" evidence="3">
    <location>
        <begin position="1"/>
        <end position="22"/>
    </location>
</feature>
<dbReference type="InterPro" id="IPR001623">
    <property type="entry name" value="DnaJ_domain"/>
</dbReference>
<dbReference type="InterPro" id="IPR052448">
    <property type="entry name" value="DnaJ_C16_autophagy_reg"/>
</dbReference>
<dbReference type="PROSITE" id="PS50076">
    <property type="entry name" value="DNAJ_2"/>
    <property type="match status" value="1"/>
</dbReference>
<keyword evidence="2" id="KW-0472">Membrane</keyword>
<evidence type="ECO:0000313" key="5">
    <source>
        <dbReference type="EMBL" id="PTQ44304.1"/>
    </source>
</evidence>
<gene>
    <name evidence="5" type="ORF">MARPO_0021s0150</name>
</gene>
<proteinExistence type="predicted"/>
<reference evidence="6" key="1">
    <citation type="journal article" date="2017" name="Cell">
        <title>Insights into land plant evolution garnered from the Marchantia polymorpha genome.</title>
        <authorList>
            <person name="Bowman J.L."/>
            <person name="Kohchi T."/>
            <person name="Yamato K.T."/>
            <person name="Jenkins J."/>
            <person name="Shu S."/>
            <person name="Ishizaki K."/>
            <person name="Yamaoka S."/>
            <person name="Nishihama R."/>
            <person name="Nakamura Y."/>
            <person name="Berger F."/>
            <person name="Adam C."/>
            <person name="Aki S.S."/>
            <person name="Althoff F."/>
            <person name="Araki T."/>
            <person name="Arteaga-Vazquez M.A."/>
            <person name="Balasubrmanian S."/>
            <person name="Barry K."/>
            <person name="Bauer D."/>
            <person name="Boehm C.R."/>
            <person name="Briginshaw L."/>
            <person name="Caballero-Perez J."/>
            <person name="Catarino B."/>
            <person name="Chen F."/>
            <person name="Chiyoda S."/>
            <person name="Chovatia M."/>
            <person name="Davies K.M."/>
            <person name="Delmans M."/>
            <person name="Demura T."/>
            <person name="Dierschke T."/>
            <person name="Dolan L."/>
            <person name="Dorantes-Acosta A.E."/>
            <person name="Eklund D.M."/>
            <person name="Florent S.N."/>
            <person name="Flores-Sandoval E."/>
            <person name="Fujiyama A."/>
            <person name="Fukuzawa H."/>
            <person name="Galik B."/>
            <person name="Grimanelli D."/>
            <person name="Grimwood J."/>
            <person name="Grossniklaus U."/>
            <person name="Hamada T."/>
            <person name="Haseloff J."/>
            <person name="Hetherington A.J."/>
            <person name="Higo A."/>
            <person name="Hirakawa Y."/>
            <person name="Hundley H.N."/>
            <person name="Ikeda Y."/>
            <person name="Inoue K."/>
            <person name="Inoue S.I."/>
            <person name="Ishida S."/>
            <person name="Jia Q."/>
            <person name="Kakita M."/>
            <person name="Kanazawa T."/>
            <person name="Kawai Y."/>
            <person name="Kawashima T."/>
            <person name="Kennedy M."/>
            <person name="Kinose K."/>
            <person name="Kinoshita T."/>
            <person name="Kohara Y."/>
            <person name="Koide E."/>
            <person name="Komatsu K."/>
            <person name="Kopischke S."/>
            <person name="Kubo M."/>
            <person name="Kyozuka J."/>
            <person name="Lagercrantz U."/>
            <person name="Lin S.S."/>
            <person name="Lindquist E."/>
            <person name="Lipzen A.M."/>
            <person name="Lu C.W."/>
            <person name="De Luna E."/>
            <person name="Martienssen R.A."/>
            <person name="Minamino N."/>
            <person name="Mizutani M."/>
            <person name="Mizutani M."/>
            <person name="Mochizuki N."/>
            <person name="Monte I."/>
            <person name="Mosher R."/>
            <person name="Nagasaki H."/>
            <person name="Nakagami H."/>
            <person name="Naramoto S."/>
            <person name="Nishitani K."/>
            <person name="Ohtani M."/>
            <person name="Okamoto T."/>
            <person name="Okumura M."/>
            <person name="Phillips J."/>
            <person name="Pollak B."/>
            <person name="Reinders A."/>
            <person name="Rovekamp M."/>
            <person name="Sano R."/>
            <person name="Sawa S."/>
            <person name="Schmid M.W."/>
            <person name="Shirakawa M."/>
            <person name="Solano R."/>
            <person name="Spunde A."/>
            <person name="Suetsugu N."/>
            <person name="Sugano S."/>
            <person name="Sugiyama A."/>
            <person name="Sun R."/>
            <person name="Suzuki Y."/>
            <person name="Takenaka M."/>
            <person name="Takezawa D."/>
            <person name="Tomogane H."/>
            <person name="Tsuzuki M."/>
            <person name="Ueda T."/>
            <person name="Umeda M."/>
            <person name="Ward J.M."/>
            <person name="Watanabe Y."/>
            <person name="Yazaki K."/>
            <person name="Yokoyama R."/>
            <person name="Yoshitake Y."/>
            <person name="Yotsui I."/>
            <person name="Zachgo S."/>
            <person name="Schmutz J."/>
        </authorList>
    </citation>
    <scope>NUCLEOTIDE SEQUENCE [LARGE SCALE GENOMIC DNA]</scope>
    <source>
        <strain evidence="6">Tak-1</strain>
    </source>
</reference>
<dbReference type="EMBL" id="KZ772693">
    <property type="protein sequence ID" value="PTQ44304.1"/>
    <property type="molecule type" value="Genomic_DNA"/>
</dbReference>
<protein>
    <recommendedName>
        <fullName evidence="4">J domain-containing protein</fullName>
    </recommendedName>
</protein>
<dbReference type="PANTHER" id="PTHR44303:SF2">
    <property type="entry name" value="DNAJ HOMOLOG SUBFAMILY C MEMBER 16"/>
    <property type="match status" value="1"/>
</dbReference>
<dbReference type="AlphaFoldDB" id="A0A2R6XDX7"/>
<feature type="chain" id="PRO_5015328483" description="J domain-containing protein" evidence="3">
    <location>
        <begin position="23"/>
        <end position="681"/>
    </location>
</feature>
<dbReference type="Gramene" id="Mp2g06970.1">
    <property type="protein sequence ID" value="Mp2g06970.1.cds"/>
    <property type="gene ID" value="Mp2g06970"/>
</dbReference>
<dbReference type="OrthoDB" id="767702at2759"/>
<dbReference type="InterPro" id="IPR036869">
    <property type="entry name" value="J_dom_sf"/>
</dbReference>
<accession>A0A2R6XDX7</accession>
<name>A0A2R6XDX7_MARPO</name>
<evidence type="ECO:0000313" key="6">
    <source>
        <dbReference type="Proteomes" id="UP000244005"/>
    </source>
</evidence>
<feature type="domain" description="J" evidence="4">
    <location>
        <begin position="23"/>
        <end position="87"/>
    </location>
</feature>
<feature type="compositionally biased region" description="Polar residues" evidence="1">
    <location>
        <begin position="646"/>
        <end position="659"/>
    </location>
</feature>
<sequence length="681" mass="78348">MQQSVMWVGVLALAVLTDFAVGSPYDQLGLQMNATEADILTAYEQHFSTWPADTLYNQSEIKRIIQIEHAYQLLSNNLTRRDYDYFNIDDLEEDVLQAIQKYEGEAQRDDIQFPLWESRISGDKIVATAESLTYSNFGDLVMMSSQPWLIQIYSDVNPNSKRFASIWDKIEESLEGVVRVGRLELGELPLALILAERNWLNGYPFFRNGLPAIVAVMPSCQKLECLNRYYGEKTADAITDWVGTRLLKLPRIMYYSVKTLMADIIQKPGPHKVKVIAFSYSGERAAPYMRQAAKVYREYAVFAMVLWRESEGDFWRKEIGVETAPALVFIKDPDLKPVVHHGKLNSSKFLELMEMHKTYELPQLRSITARSLGCDASSYSLAGNETRIWYCVIVAGKQSSKLDQMRSALRGVQEQLKLGEDRESTSKIAIKAYQENRLRLAWLDGEIQKNFCYFYLNSESMFEACGPQNYEIENRPRVFLIRYLREVTEEKGEDEHKKWLPKTTWQRQSEEEMKFARQLVTKYNGSSEVAEIISWISNMVYQGDTEELPSFRGKAPELIAEESVPFAAKTQDFVSDKKEKLFEKGRNFVYLVQDFREDPKFIPLLLFIALFYTTTWVLSTRYKASPATASSEVAEVGVDKKDELQATPQRNPTEMSNFEKSVGMSDGLRRRNEPAQRSTVK</sequence>
<dbReference type="Gene3D" id="1.10.287.110">
    <property type="entry name" value="DnaJ domain"/>
    <property type="match status" value="1"/>
</dbReference>
<evidence type="ECO:0000256" key="2">
    <source>
        <dbReference type="SAM" id="Phobius"/>
    </source>
</evidence>
<dbReference type="InterPro" id="IPR036249">
    <property type="entry name" value="Thioredoxin-like_sf"/>
</dbReference>
<evidence type="ECO:0000256" key="1">
    <source>
        <dbReference type="SAM" id="MobiDB-lite"/>
    </source>
</evidence>
<dbReference type="SUPFAM" id="SSF52833">
    <property type="entry name" value="Thioredoxin-like"/>
    <property type="match status" value="2"/>
</dbReference>
<dbReference type="PANTHER" id="PTHR44303">
    <property type="entry name" value="DNAJ HOMOLOG SUBFAMILY C MEMBER 16"/>
    <property type="match status" value="1"/>
</dbReference>
<keyword evidence="6" id="KW-1185">Reference proteome</keyword>
<feature type="region of interest" description="Disordered" evidence="1">
    <location>
        <begin position="634"/>
        <end position="681"/>
    </location>
</feature>
<dbReference type="Gene3D" id="3.40.30.10">
    <property type="entry name" value="Glutaredoxin"/>
    <property type="match status" value="1"/>
</dbReference>
<feature type="transmembrane region" description="Helical" evidence="2">
    <location>
        <begin position="601"/>
        <end position="618"/>
    </location>
</feature>